<name>A0AAF0U349_SOLVR</name>
<organism evidence="1 2">
    <name type="scientific">Solanum verrucosum</name>
    <dbReference type="NCBI Taxonomy" id="315347"/>
    <lineage>
        <taxon>Eukaryota</taxon>
        <taxon>Viridiplantae</taxon>
        <taxon>Streptophyta</taxon>
        <taxon>Embryophyta</taxon>
        <taxon>Tracheophyta</taxon>
        <taxon>Spermatophyta</taxon>
        <taxon>Magnoliopsida</taxon>
        <taxon>eudicotyledons</taxon>
        <taxon>Gunneridae</taxon>
        <taxon>Pentapetalae</taxon>
        <taxon>asterids</taxon>
        <taxon>lamiids</taxon>
        <taxon>Solanales</taxon>
        <taxon>Solanaceae</taxon>
        <taxon>Solanoideae</taxon>
        <taxon>Solaneae</taxon>
        <taxon>Solanum</taxon>
    </lineage>
</organism>
<gene>
    <name evidence="1" type="ORF">MTR67_031785</name>
</gene>
<dbReference type="AlphaFoldDB" id="A0AAF0U349"/>
<reference evidence="1" key="1">
    <citation type="submission" date="2023-08" db="EMBL/GenBank/DDBJ databases">
        <title>A de novo genome assembly of Solanum verrucosum Schlechtendal, a Mexican diploid species geographically isolated from the other diploid A-genome species in potato relatives.</title>
        <authorList>
            <person name="Hosaka K."/>
        </authorList>
    </citation>
    <scope>NUCLEOTIDE SEQUENCE</scope>
    <source>
        <tissue evidence="1">Young leaves</tissue>
    </source>
</reference>
<evidence type="ECO:0000313" key="2">
    <source>
        <dbReference type="Proteomes" id="UP001234989"/>
    </source>
</evidence>
<evidence type="ECO:0000313" key="1">
    <source>
        <dbReference type="EMBL" id="WMV38400.1"/>
    </source>
</evidence>
<dbReference type="Proteomes" id="UP001234989">
    <property type="component" value="Chromosome 7"/>
</dbReference>
<sequence>MCSMKKNTRGNELTPNGIKTTASRESAFVIMNHINLVEIFMVRNINDVRIMTRQSINNSGSPRGIILKCD</sequence>
<proteinExistence type="predicted"/>
<dbReference type="EMBL" id="CP133618">
    <property type="protein sequence ID" value="WMV38400.1"/>
    <property type="molecule type" value="Genomic_DNA"/>
</dbReference>
<protein>
    <submittedName>
        <fullName evidence="1">Uncharacterized protein</fullName>
    </submittedName>
</protein>
<accession>A0AAF0U349</accession>
<keyword evidence="2" id="KW-1185">Reference proteome</keyword>